<keyword evidence="2" id="KW-1185">Reference proteome</keyword>
<evidence type="ECO:0000313" key="1">
    <source>
        <dbReference type="EMBL" id="KAF0900194.1"/>
    </source>
</evidence>
<dbReference type="GO" id="GO:0030677">
    <property type="term" value="C:ribonuclease P complex"/>
    <property type="evidence" value="ECO:0007669"/>
    <property type="project" value="InterPro"/>
</dbReference>
<dbReference type="GO" id="GO:0033204">
    <property type="term" value="F:ribonuclease P RNA binding"/>
    <property type="evidence" value="ECO:0007669"/>
    <property type="project" value="InterPro"/>
</dbReference>
<organism evidence="1 2">
    <name type="scientific">Oryza meyeriana var. granulata</name>
    <dbReference type="NCBI Taxonomy" id="110450"/>
    <lineage>
        <taxon>Eukaryota</taxon>
        <taxon>Viridiplantae</taxon>
        <taxon>Streptophyta</taxon>
        <taxon>Embryophyta</taxon>
        <taxon>Tracheophyta</taxon>
        <taxon>Spermatophyta</taxon>
        <taxon>Magnoliopsida</taxon>
        <taxon>Liliopsida</taxon>
        <taxon>Poales</taxon>
        <taxon>Poaceae</taxon>
        <taxon>BOP clade</taxon>
        <taxon>Oryzoideae</taxon>
        <taxon>Oryzeae</taxon>
        <taxon>Oryzinae</taxon>
        <taxon>Oryza</taxon>
        <taxon>Oryza meyeriana</taxon>
    </lineage>
</organism>
<dbReference type="InterPro" id="IPR016848">
    <property type="entry name" value="RNase_P/MRP_Rpp29-subunit"/>
</dbReference>
<reference evidence="1 2" key="1">
    <citation type="submission" date="2019-11" db="EMBL/GenBank/DDBJ databases">
        <title>Whole genome sequence of Oryza granulata.</title>
        <authorList>
            <person name="Li W."/>
        </authorList>
    </citation>
    <scope>NUCLEOTIDE SEQUENCE [LARGE SCALE GENOMIC DNA]</scope>
    <source>
        <strain evidence="2">cv. Menghai</strain>
        <tissue evidence="1">Leaf</tissue>
    </source>
</reference>
<evidence type="ECO:0000313" key="2">
    <source>
        <dbReference type="Proteomes" id="UP000479710"/>
    </source>
</evidence>
<dbReference type="Proteomes" id="UP000479710">
    <property type="component" value="Unassembled WGS sequence"/>
</dbReference>
<accession>A0A6G1CKA9</accession>
<sequence length="99" mass="11019">MDSATAVLSALSLKRDVVVTRCRRPQQHELLMGQGQLFVAGRQAPETLGIISEDNRSRVVPKAGSVFILQADRLKVTLTSDKLSPEKLKENHRQQRVQA</sequence>
<dbReference type="PANTHER" id="PTHR13348:SF0">
    <property type="entry name" value="RIBONUCLEASE P PROTEIN SUBUNIT P29"/>
    <property type="match status" value="1"/>
</dbReference>
<name>A0A6G1CKA9_9ORYZ</name>
<dbReference type="PANTHER" id="PTHR13348">
    <property type="entry name" value="RIBONUCLEASE P SUBUNIT P29"/>
    <property type="match status" value="1"/>
</dbReference>
<dbReference type="AlphaFoldDB" id="A0A6G1CKA9"/>
<comment type="caution">
    <text evidence="1">The sequence shown here is derived from an EMBL/GenBank/DDBJ whole genome shotgun (WGS) entry which is preliminary data.</text>
</comment>
<dbReference type="GO" id="GO:0006364">
    <property type="term" value="P:rRNA processing"/>
    <property type="evidence" value="ECO:0007669"/>
    <property type="project" value="TreeGrafter"/>
</dbReference>
<dbReference type="EMBL" id="SPHZ02000009">
    <property type="protein sequence ID" value="KAF0900194.1"/>
    <property type="molecule type" value="Genomic_DNA"/>
</dbReference>
<dbReference type="GO" id="GO:0000172">
    <property type="term" value="C:ribonuclease MRP complex"/>
    <property type="evidence" value="ECO:0007669"/>
    <property type="project" value="InterPro"/>
</dbReference>
<proteinExistence type="predicted"/>
<gene>
    <name evidence="1" type="ORF">E2562_027552</name>
</gene>
<dbReference type="OrthoDB" id="124041at2759"/>
<dbReference type="GO" id="GO:0001682">
    <property type="term" value="P:tRNA 5'-leader removal"/>
    <property type="evidence" value="ECO:0007669"/>
    <property type="project" value="InterPro"/>
</dbReference>
<protein>
    <submittedName>
        <fullName evidence="1">Uncharacterized protein</fullName>
    </submittedName>
</protein>